<sequence length="333" mass="39347">MEIIQNLFKGGIPIKEKIMMYIESNFPNLSSDLHLRFELGHPYKNGTEERINQVVTRVTTLFEEVFRPDDFIYLFIKDWNVTEDVMFGNNTPEYLYDLLSKQNIEEETYYDIDEDYDELTGQTIEIKNEYKVKFVYSRLKSISYKEVLEGIGNYEQGREPSIGESVYFISTEKGIIFHMYDDRGCDVFGLNKDTLVPLYHKFRKWILDYNRIEIDYAFEEGLFNYHETIEEREKRHRENRLKVKETKINLSQDNTCLITHALTIPNEYAEECINEIGETGFNIAISNKNSECINIKVTKTEALALVDYQSELMVLYSKKYKGEYKGWSVIEAF</sequence>
<gene>
    <name evidence="2" type="ORF">M9R61_18950</name>
</gene>
<dbReference type="Pfam" id="PF13021">
    <property type="entry name" value="DUF3885"/>
    <property type="match status" value="1"/>
</dbReference>
<proteinExistence type="predicted"/>
<evidence type="ECO:0000313" key="3">
    <source>
        <dbReference type="Proteomes" id="UP001152172"/>
    </source>
</evidence>
<dbReference type="EMBL" id="JAMKBI010000021">
    <property type="protein sequence ID" value="MCZ8535382.1"/>
    <property type="molecule type" value="Genomic_DNA"/>
</dbReference>
<dbReference type="RefSeq" id="WP_269923356.1">
    <property type="nucleotide sequence ID" value="NZ_JAMKBI010000021.1"/>
</dbReference>
<feature type="domain" description="DUF3885" evidence="1">
    <location>
        <begin position="21"/>
        <end position="210"/>
    </location>
</feature>
<protein>
    <submittedName>
        <fullName evidence="2">DUF3885 domain-containing protein</fullName>
    </submittedName>
</protein>
<comment type="caution">
    <text evidence="2">The sequence shown here is derived from an EMBL/GenBank/DDBJ whole genome shotgun (WGS) entry which is preliminary data.</text>
</comment>
<dbReference type="Proteomes" id="UP001152172">
    <property type="component" value="Unassembled WGS sequence"/>
</dbReference>
<keyword evidence="3" id="KW-1185">Reference proteome</keyword>
<evidence type="ECO:0000313" key="2">
    <source>
        <dbReference type="EMBL" id="MCZ8535382.1"/>
    </source>
</evidence>
<reference evidence="2" key="1">
    <citation type="submission" date="2022-05" db="EMBL/GenBank/DDBJ databases">
        <authorList>
            <person name="Colautti A."/>
            <person name="Iacumin L."/>
        </authorList>
    </citation>
    <scope>NUCLEOTIDE SEQUENCE</scope>
    <source>
        <strain evidence="2">DSM 30747</strain>
    </source>
</reference>
<dbReference type="InterPro" id="IPR024976">
    <property type="entry name" value="DUF3885"/>
</dbReference>
<dbReference type="AlphaFoldDB" id="A0A9X3RCK5"/>
<organism evidence="2 3">
    <name type="scientific">Psychrobacillus psychrodurans</name>
    <dbReference type="NCBI Taxonomy" id="126157"/>
    <lineage>
        <taxon>Bacteria</taxon>
        <taxon>Bacillati</taxon>
        <taxon>Bacillota</taxon>
        <taxon>Bacilli</taxon>
        <taxon>Bacillales</taxon>
        <taxon>Bacillaceae</taxon>
        <taxon>Psychrobacillus</taxon>
    </lineage>
</organism>
<name>A0A9X3RCK5_9BACI</name>
<accession>A0A9X3RCK5</accession>
<evidence type="ECO:0000259" key="1">
    <source>
        <dbReference type="Pfam" id="PF13021"/>
    </source>
</evidence>